<keyword evidence="2" id="KW-1185">Reference proteome</keyword>
<name>A0ACA6QKX1_VIBAE</name>
<sequence length="40" mass="4517">MILRALSTSKRLSDANLFKNSPLAVSFYVPSNELIQTIDY</sequence>
<protein>
    <submittedName>
        <fullName evidence="1">Uncharacterized protein</fullName>
    </submittedName>
</protein>
<organism evidence="1 2">
    <name type="scientific">Vibrio antiquarius (strain Ex25)</name>
    <dbReference type="NCBI Taxonomy" id="150340"/>
    <lineage>
        <taxon>Bacteria</taxon>
        <taxon>Pseudomonadati</taxon>
        <taxon>Pseudomonadota</taxon>
        <taxon>Gammaproteobacteria</taxon>
        <taxon>Vibrionales</taxon>
        <taxon>Vibrionaceae</taxon>
        <taxon>Vibrio</taxon>
        <taxon>Vibrio diabolicus subgroup</taxon>
    </lineage>
</organism>
<dbReference type="EMBL" id="CP001805">
    <property type="protein sequence ID" value="ACY51017.1"/>
    <property type="molecule type" value="Genomic_DNA"/>
</dbReference>
<evidence type="ECO:0000313" key="1">
    <source>
        <dbReference type="EMBL" id="ACY51017.1"/>
    </source>
</evidence>
<dbReference type="Proteomes" id="UP000002571">
    <property type="component" value="Chromosome 1"/>
</dbReference>
<gene>
    <name evidence="1" type="ordered locus">VEA_002855</name>
</gene>
<evidence type="ECO:0000313" key="2">
    <source>
        <dbReference type="Proteomes" id="UP000002571"/>
    </source>
</evidence>
<proteinExistence type="predicted"/>
<reference evidence="1" key="1">
    <citation type="submission" date="2009-10" db="EMBL/GenBank/DDBJ databases">
        <authorList>
            <consortium name="Los Alamos National Laboratory (LANL)"/>
            <consortium name="National Microbial Pathogen Data Resource (NMPDR)"/>
            <person name="Munk A.C."/>
            <person name="Tapia R."/>
            <person name="Green L."/>
            <person name="Rogers Y."/>
            <person name="Detter J.C."/>
            <person name="Bruce D."/>
            <person name="Brettin T.S."/>
            <person name="Colwell R."/>
            <person name="Huq A."/>
            <person name="Grim C.J."/>
            <person name="Hasan N.A."/>
            <person name="Vonstein V."/>
            <person name="Bartels D."/>
        </authorList>
    </citation>
    <scope>NUCLEOTIDE SEQUENCE</scope>
    <source>
        <strain evidence="1">EX25</strain>
    </source>
</reference>
<accession>A0ACA6QKX1</accession>